<dbReference type="PANTHER" id="PTHR46579:SF2">
    <property type="entry name" value="C2H2-TYPE DOMAIN-CONTAINING PROTEIN"/>
    <property type="match status" value="1"/>
</dbReference>
<dbReference type="Proteomes" id="UP000054217">
    <property type="component" value="Unassembled WGS sequence"/>
</dbReference>
<protein>
    <submittedName>
        <fullName evidence="2">Uncharacterized protein</fullName>
    </submittedName>
</protein>
<dbReference type="AlphaFoldDB" id="A0A0C3PQT4"/>
<feature type="compositionally biased region" description="Basic and acidic residues" evidence="1">
    <location>
        <begin position="625"/>
        <end position="636"/>
    </location>
</feature>
<gene>
    <name evidence="2" type="ORF">M404DRAFT_127759</name>
</gene>
<proteinExistence type="predicted"/>
<dbReference type="PANTHER" id="PTHR46579">
    <property type="entry name" value="F5/8 TYPE C DOMAIN-CONTAINING PROTEIN-RELATED"/>
    <property type="match status" value="1"/>
</dbReference>
<sequence>MLDNGTLTGEDLDILTFGSALPNLGANFHSPEALLSAVDYFQEYNARTTAGAHPLTSFDAHHLLPDPEQRAFEHYFQRMAEEVHGESDTLDDAPLLVHNDLSYADESWSYPDETEGPVEGEVSDVVPRCVGDEDNPDPFLVDEEVRLDDLGLADIPEHVAVIHAVVSWLHLQFHLPRIACNALLAILTLLLLFLNPSASTPFATLQSGHHLLGVDKPVYTLPVCPICNDVYPLATSPLCHDTCMSCHVDLFLPWQTMRGNTRALKTLVIKYPYLPLSEQIASILKIPGIEATLEQWRAKPRMSGTYTDIFNSDFCCTKLKGPDSKLFFSNSADERHGPNGELRLGVNLGVDCIMPGPKEQSPDEVQRYLWPIVSDLLRLWKHGIKVPTESQPEGRLVRVVLVTVVCDKPAAHKIGGFASHSHTYYCTECWISMADKGKVTAFQKGAFCPWTNAEQCRLGDKYHNLTSPPAQKNFVKEFATRYSQLSRLPYFDLVHQIVIDPMHNLFLGLVKTHFYGIWVQSKILWPNHELATLHNMLADFIVPGSCGKLSTDIGIPAGGSLTADQWLLLATVYGPIIVPQIWSMYVPHNASEEEFSHRLSAVEKTDAEKQQEAARKANNKLSLADAKKRDLQENREAPPTPKRPQVPNDGSYRLNLHPSDPANFLKLSMAIRILIKRAITDDDIDEADHLLREYNIELIKLYGSGVIKPNHHHSTHVGDCARNFGPLHNFWTFLFECLNKVLKSFKANNHAKGELETTFFKEFQRTCETSCVICTLRANPAKALGSDAARIMQKATHEERGTVAGLAALCQDLDENSMDGNIPLSNKATFFDYVVIDGKRVHASRAVGTQRSSLVHVQIPGRSTPTHAYGEVLEIIQVDQHLCNGKQMLWFARMRWFKRYEGNWRTIWDDL</sequence>
<evidence type="ECO:0000313" key="3">
    <source>
        <dbReference type="Proteomes" id="UP000054217"/>
    </source>
</evidence>
<reference evidence="2 3" key="1">
    <citation type="submission" date="2014-04" db="EMBL/GenBank/DDBJ databases">
        <authorList>
            <consortium name="DOE Joint Genome Institute"/>
            <person name="Kuo A."/>
            <person name="Kohler A."/>
            <person name="Costa M.D."/>
            <person name="Nagy L.G."/>
            <person name="Floudas D."/>
            <person name="Copeland A."/>
            <person name="Barry K.W."/>
            <person name="Cichocki N."/>
            <person name="Veneault-Fourrey C."/>
            <person name="LaButti K."/>
            <person name="Lindquist E.A."/>
            <person name="Lipzen A."/>
            <person name="Lundell T."/>
            <person name="Morin E."/>
            <person name="Murat C."/>
            <person name="Sun H."/>
            <person name="Tunlid A."/>
            <person name="Henrissat B."/>
            <person name="Grigoriev I.V."/>
            <person name="Hibbett D.S."/>
            <person name="Martin F."/>
            <person name="Nordberg H.P."/>
            <person name="Cantor M.N."/>
            <person name="Hua S.X."/>
        </authorList>
    </citation>
    <scope>NUCLEOTIDE SEQUENCE [LARGE SCALE GENOMIC DNA]</scope>
    <source>
        <strain evidence="2 3">Marx 270</strain>
    </source>
</reference>
<reference evidence="3" key="2">
    <citation type="submission" date="2015-01" db="EMBL/GenBank/DDBJ databases">
        <title>Evolutionary Origins and Diversification of the Mycorrhizal Mutualists.</title>
        <authorList>
            <consortium name="DOE Joint Genome Institute"/>
            <consortium name="Mycorrhizal Genomics Consortium"/>
            <person name="Kohler A."/>
            <person name="Kuo A."/>
            <person name="Nagy L.G."/>
            <person name="Floudas D."/>
            <person name="Copeland A."/>
            <person name="Barry K.W."/>
            <person name="Cichocki N."/>
            <person name="Veneault-Fourrey C."/>
            <person name="LaButti K."/>
            <person name="Lindquist E.A."/>
            <person name="Lipzen A."/>
            <person name="Lundell T."/>
            <person name="Morin E."/>
            <person name="Murat C."/>
            <person name="Riley R."/>
            <person name="Ohm R."/>
            <person name="Sun H."/>
            <person name="Tunlid A."/>
            <person name="Henrissat B."/>
            <person name="Grigoriev I.V."/>
            <person name="Hibbett D.S."/>
            <person name="Martin F."/>
        </authorList>
    </citation>
    <scope>NUCLEOTIDE SEQUENCE [LARGE SCALE GENOMIC DNA]</scope>
    <source>
        <strain evidence="3">Marx 270</strain>
    </source>
</reference>
<organism evidence="2 3">
    <name type="scientific">Pisolithus tinctorius Marx 270</name>
    <dbReference type="NCBI Taxonomy" id="870435"/>
    <lineage>
        <taxon>Eukaryota</taxon>
        <taxon>Fungi</taxon>
        <taxon>Dikarya</taxon>
        <taxon>Basidiomycota</taxon>
        <taxon>Agaricomycotina</taxon>
        <taxon>Agaricomycetes</taxon>
        <taxon>Agaricomycetidae</taxon>
        <taxon>Boletales</taxon>
        <taxon>Sclerodermatineae</taxon>
        <taxon>Pisolithaceae</taxon>
        <taxon>Pisolithus</taxon>
    </lineage>
</organism>
<dbReference type="OrthoDB" id="3239894at2759"/>
<keyword evidence="3" id="KW-1185">Reference proteome</keyword>
<evidence type="ECO:0000313" key="2">
    <source>
        <dbReference type="EMBL" id="KIO11366.1"/>
    </source>
</evidence>
<name>A0A0C3PQT4_PISTI</name>
<dbReference type="EMBL" id="KN831950">
    <property type="protein sequence ID" value="KIO11366.1"/>
    <property type="molecule type" value="Genomic_DNA"/>
</dbReference>
<evidence type="ECO:0000256" key="1">
    <source>
        <dbReference type="SAM" id="MobiDB-lite"/>
    </source>
</evidence>
<dbReference type="STRING" id="870435.A0A0C3PQT4"/>
<accession>A0A0C3PQT4</accession>
<dbReference type="InParanoid" id="A0A0C3PQT4"/>
<dbReference type="HOGENOM" id="CLU_002101_2_0_1"/>
<feature type="region of interest" description="Disordered" evidence="1">
    <location>
        <begin position="612"/>
        <end position="653"/>
    </location>
</feature>